<dbReference type="EMBL" id="GBXM01071861">
    <property type="protein sequence ID" value="JAH36716.1"/>
    <property type="molecule type" value="Transcribed_RNA"/>
</dbReference>
<evidence type="ECO:0000313" key="1">
    <source>
        <dbReference type="EMBL" id="JAH36716.1"/>
    </source>
</evidence>
<protein>
    <submittedName>
        <fullName evidence="1">Uncharacterized protein</fullName>
    </submittedName>
</protein>
<sequence>MHFVECSPCSSNAQLSEYVTL</sequence>
<accession>A0A0E9S5Z6</accession>
<proteinExistence type="predicted"/>
<organism evidence="1">
    <name type="scientific">Anguilla anguilla</name>
    <name type="common">European freshwater eel</name>
    <name type="synonym">Muraena anguilla</name>
    <dbReference type="NCBI Taxonomy" id="7936"/>
    <lineage>
        <taxon>Eukaryota</taxon>
        <taxon>Metazoa</taxon>
        <taxon>Chordata</taxon>
        <taxon>Craniata</taxon>
        <taxon>Vertebrata</taxon>
        <taxon>Euteleostomi</taxon>
        <taxon>Actinopterygii</taxon>
        <taxon>Neopterygii</taxon>
        <taxon>Teleostei</taxon>
        <taxon>Anguilliformes</taxon>
        <taxon>Anguillidae</taxon>
        <taxon>Anguilla</taxon>
    </lineage>
</organism>
<reference evidence="1" key="1">
    <citation type="submission" date="2014-11" db="EMBL/GenBank/DDBJ databases">
        <authorList>
            <person name="Amaro Gonzalez C."/>
        </authorList>
    </citation>
    <scope>NUCLEOTIDE SEQUENCE</scope>
</reference>
<reference evidence="1" key="2">
    <citation type="journal article" date="2015" name="Fish Shellfish Immunol.">
        <title>Early steps in the European eel (Anguilla anguilla)-Vibrio vulnificus interaction in the gills: Role of the RtxA13 toxin.</title>
        <authorList>
            <person name="Callol A."/>
            <person name="Pajuelo D."/>
            <person name="Ebbesson L."/>
            <person name="Teles M."/>
            <person name="MacKenzie S."/>
            <person name="Amaro C."/>
        </authorList>
    </citation>
    <scope>NUCLEOTIDE SEQUENCE</scope>
</reference>
<dbReference type="AlphaFoldDB" id="A0A0E9S5Z6"/>
<name>A0A0E9S5Z6_ANGAN</name>